<sequence>MNATTLRPVRLLEADAVFRPSRRDIDPETGEPDVHALWDRHEWHLGAGWLWCDREDIEPRPPVTHP</sequence>
<evidence type="ECO:0000313" key="1">
    <source>
        <dbReference type="EMBL" id="GAA0636650.1"/>
    </source>
</evidence>
<reference evidence="1 2" key="1">
    <citation type="journal article" date="2019" name="Int. J. Syst. Evol. Microbiol.">
        <title>The Global Catalogue of Microorganisms (GCM) 10K type strain sequencing project: providing services to taxonomists for standard genome sequencing and annotation.</title>
        <authorList>
            <consortium name="The Broad Institute Genomics Platform"/>
            <consortium name="The Broad Institute Genome Sequencing Center for Infectious Disease"/>
            <person name="Wu L."/>
            <person name="Ma J."/>
        </authorList>
    </citation>
    <scope>NUCLEOTIDE SEQUENCE [LARGE SCALE GENOMIC DNA]</scope>
    <source>
        <strain evidence="1 2">JCM 10367</strain>
    </source>
</reference>
<comment type="caution">
    <text evidence="1">The sequence shown here is derived from an EMBL/GenBank/DDBJ whole genome shotgun (WGS) entry which is preliminary data.</text>
</comment>
<dbReference type="Proteomes" id="UP001500724">
    <property type="component" value="Unassembled WGS sequence"/>
</dbReference>
<proteinExistence type="predicted"/>
<protein>
    <submittedName>
        <fullName evidence="1">Uncharacterized protein</fullName>
    </submittedName>
</protein>
<keyword evidence="2" id="KW-1185">Reference proteome</keyword>
<name>A0ABN1HBD7_9ACTN</name>
<dbReference type="EMBL" id="BAAAGU010000008">
    <property type="protein sequence ID" value="GAA0636650.1"/>
    <property type="molecule type" value="Genomic_DNA"/>
</dbReference>
<gene>
    <name evidence="1" type="ORF">GCM10009535_11180</name>
</gene>
<organism evidence="1 2">
    <name type="scientific">Streptomyces thermocarboxydovorans</name>
    <dbReference type="NCBI Taxonomy" id="59298"/>
    <lineage>
        <taxon>Bacteria</taxon>
        <taxon>Bacillati</taxon>
        <taxon>Actinomycetota</taxon>
        <taxon>Actinomycetes</taxon>
        <taxon>Kitasatosporales</taxon>
        <taxon>Streptomycetaceae</taxon>
        <taxon>Streptomyces</taxon>
    </lineage>
</organism>
<evidence type="ECO:0000313" key="2">
    <source>
        <dbReference type="Proteomes" id="UP001500724"/>
    </source>
</evidence>
<accession>A0ABN1HBD7</accession>